<name>A0A0L6UH16_9BASI</name>
<dbReference type="AlphaFoldDB" id="A0A0L6UH16"/>
<comment type="caution">
    <text evidence="1">The sequence shown here is derived from an EMBL/GenBank/DDBJ whole genome shotgun (WGS) entry which is preliminary data.</text>
</comment>
<feature type="non-terminal residue" evidence="1">
    <location>
        <position position="109"/>
    </location>
</feature>
<proteinExistence type="predicted"/>
<evidence type="ECO:0000313" key="2">
    <source>
        <dbReference type="Proteomes" id="UP000037035"/>
    </source>
</evidence>
<dbReference type="VEuPathDB" id="FungiDB:VP01_6311g1"/>
<sequence length="109" mass="12128">MHTTKEEDKLPTCSSSIKKQPLQNLKIISRINLISTWVKASFTTCINLGGQQQTLLNQSLDEHANHCAWSQSFFPSSTGPNNNPPIFLALTSTRCGVPFTLQCQKHISQ</sequence>
<dbReference type="EMBL" id="LAVV01011621">
    <property type="protein sequence ID" value="KNZ47557.1"/>
    <property type="molecule type" value="Genomic_DNA"/>
</dbReference>
<organism evidence="1 2">
    <name type="scientific">Puccinia sorghi</name>
    <dbReference type="NCBI Taxonomy" id="27349"/>
    <lineage>
        <taxon>Eukaryota</taxon>
        <taxon>Fungi</taxon>
        <taxon>Dikarya</taxon>
        <taxon>Basidiomycota</taxon>
        <taxon>Pucciniomycotina</taxon>
        <taxon>Pucciniomycetes</taxon>
        <taxon>Pucciniales</taxon>
        <taxon>Pucciniaceae</taxon>
        <taxon>Puccinia</taxon>
    </lineage>
</organism>
<keyword evidence="2" id="KW-1185">Reference proteome</keyword>
<dbReference type="Proteomes" id="UP000037035">
    <property type="component" value="Unassembled WGS sequence"/>
</dbReference>
<protein>
    <submittedName>
        <fullName evidence="1">Uncharacterized protein</fullName>
    </submittedName>
</protein>
<gene>
    <name evidence="1" type="ORF">VP01_6311g1</name>
</gene>
<reference evidence="1 2" key="1">
    <citation type="submission" date="2015-08" db="EMBL/GenBank/DDBJ databases">
        <title>Next Generation Sequencing and Analysis of the Genome of Puccinia sorghi L Schw, the Causal Agent of Maize Common Rust.</title>
        <authorList>
            <person name="Rochi L."/>
            <person name="Burguener G."/>
            <person name="Darino M."/>
            <person name="Turjanski A."/>
            <person name="Kreff E."/>
            <person name="Dieguez M.J."/>
            <person name="Sacco F."/>
        </authorList>
    </citation>
    <scope>NUCLEOTIDE SEQUENCE [LARGE SCALE GENOMIC DNA]</scope>
    <source>
        <strain evidence="1 2">RO10H11247</strain>
    </source>
</reference>
<accession>A0A0L6UH16</accession>
<evidence type="ECO:0000313" key="1">
    <source>
        <dbReference type="EMBL" id="KNZ47557.1"/>
    </source>
</evidence>